<gene>
    <name evidence="2" type="ORF">MSAN_00601800</name>
</gene>
<feature type="transmembrane region" description="Helical" evidence="1">
    <location>
        <begin position="65"/>
        <end position="88"/>
    </location>
</feature>
<accession>A0A8H6ZE06</accession>
<name>A0A8H6ZE06_9AGAR</name>
<comment type="caution">
    <text evidence="2">The sequence shown here is derived from an EMBL/GenBank/DDBJ whole genome shotgun (WGS) entry which is preliminary data.</text>
</comment>
<keyword evidence="3" id="KW-1185">Reference proteome</keyword>
<evidence type="ECO:0000313" key="3">
    <source>
        <dbReference type="Proteomes" id="UP000623467"/>
    </source>
</evidence>
<protein>
    <submittedName>
        <fullName evidence="2">Uncharacterized protein</fullName>
    </submittedName>
</protein>
<dbReference type="Proteomes" id="UP000623467">
    <property type="component" value="Unassembled WGS sequence"/>
</dbReference>
<organism evidence="2 3">
    <name type="scientific">Mycena sanguinolenta</name>
    <dbReference type="NCBI Taxonomy" id="230812"/>
    <lineage>
        <taxon>Eukaryota</taxon>
        <taxon>Fungi</taxon>
        <taxon>Dikarya</taxon>
        <taxon>Basidiomycota</taxon>
        <taxon>Agaricomycotina</taxon>
        <taxon>Agaricomycetes</taxon>
        <taxon>Agaricomycetidae</taxon>
        <taxon>Agaricales</taxon>
        <taxon>Marasmiineae</taxon>
        <taxon>Mycenaceae</taxon>
        <taxon>Mycena</taxon>
    </lineage>
</organism>
<keyword evidence="1" id="KW-0472">Membrane</keyword>
<proteinExistence type="predicted"/>
<sequence>MGGGGCQWETAYALVSRRPGVIGPLRNSKFNLSFHLLRPRVPQAMKTKLQKMADFVAVRTRSGILLGYSFSQNMICFVIPVNLSFMYWTLVRTRIIKQGSKFGCQRLATGTPPLFSFCLCIIAKLDAIFFFGILCRLIARRFPSFLAKRILHCLPQGTITRFLL</sequence>
<evidence type="ECO:0000313" key="2">
    <source>
        <dbReference type="EMBL" id="KAF7373895.1"/>
    </source>
</evidence>
<keyword evidence="1" id="KW-1133">Transmembrane helix</keyword>
<feature type="transmembrane region" description="Helical" evidence="1">
    <location>
        <begin position="114"/>
        <end position="139"/>
    </location>
</feature>
<dbReference type="EMBL" id="JACAZH010000003">
    <property type="protein sequence ID" value="KAF7373895.1"/>
    <property type="molecule type" value="Genomic_DNA"/>
</dbReference>
<dbReference type="AlphaFoldDB" id="A0A8H6ZE06"/>
<reference evidence="2" key="1">
    <citation type="submission" date="2020-05" db="EMBL/GenBank/DDBJ databases">
        <title>Mycena genomes resolve the evolution of fungal bioluminescence.</title>
        <authorList>
            <person name="Tsai I.J."/>
        </authorList>
    </citation>
    <scope>NUCLEOTIDE SEQUENCE</scope>
    <source>
        <strain evidence="2">160909Yilan</strain>
    </source>
</reference>
<keyword evidence="1" id="KW-0812">Transmembrane</keyword>
<evidence type="ECO:0000256" key="1">
    <source>
        <dbReference type="SAM" id="Phobius"/>
    </source>
</evidence>